<organism evidence="1 2">
    <name type="scientific">Paenibacillus melissococcoides</name>
    <dbReference type="NCBI Taxonomy" id="2912268"/>
    <lineage>
        <taxon>Bacteria</taxon>
        <taxon>Bacillati</taxon>
        <taxon>Bacillota</taxon>
        <taxon>Bacilli</taxon>
        <taxon>Bacillales</taxon>
        <taxon>Paenibacillaceae</taxon>
        <taxon>Paenibacillus</taxon>
    </lineage>
</organism>
<accession>A0ABN8UHE3</accession>
<proteinExistence type="predicted"/>
<dbReference type="Proteomes" id="UP001154322">
    <property type="component" value="Unassembled WGS sequence"/>
</dbReference>
<gene>
    <name evidence="1" type="ORF">WJ0W_006501</name>
</gene>
<protein>
    <recommendedName>
        <fullName evidence="3">DUF5678 domain-containing protein</fullName>
    </recommendedName>
</protein>
<evidence type="ECO:0000313" key="2">
    <source>
        <dbReference type="Proteomes" id="UP001154322"/>
    </source>
</evidence>
<dbReference type="RefSeq" id="WP_261948899.1">
    <property type="nucleotide sequence ID" value="NZ_CALYLO010000015.1"/>
</dbReference>
<evidence type="ECO:0008006" key="3">
    <source>
        <dbReference type="Google" id="ProtNLM"/>
    </source>
</evidence>
<reference evidence="1" key="1">
    <citation type="submission" date="2022-06" db="EMBL/GenBank/DDBJ databases">
        <authorList>
            <person name="Dietemann V."/>
            <person name="Ory F."/>
            <person name="Dainat B."/>
            <person name="Oberhansli S."/>
        </authorList>
    </citation>
    <scope>NUCLEOTIDE SEQUENCE</scope>
    <source>
        <strain evidence="1">Ena-SAMPLE-TAB-26-04-2022-14:26:32:270-5432</strain>
    </source>
</reference>
<evidence type="ECO:0000313" key="1">
    <source>
        <dbReference type="EMBL" id="CAH8249315.1"/>
    </source>
</evidence>
<name>A0ABN8UHE3_9BACL</name>
<dbReference type="EMBL" id="CALYLO010000015">
    <property type="protein sequence ID" value="CAH8249315.1"/>
    <property type="molecule type" value="Genomic_DNA"/>
</dbReference>
<sequence>MYSNQEYVSLMTGEKETQERMLNAMIKYGEDRWWVSENPDYMARKQVDEDVLLVESEALQKAIESLLGRYVPFIEFKLNVRVTNNQNSG</sequence>
<keyword evidence="2" id="KW-1185">Reference proteome</keyword>
<comment type="caution">
    <text evidence="1">The sequence shown here is derived from an EMBL/GenBank/DDBJ whole genome shotgun (WGS) entry which is preliminary data.</text>
</comment>